<sequence>MFLLGLVGLVVAGLWFYRDYKAFSDAPMPLDGHEVVVDVSMGTSFNQIVRQLTQAGATNAPREYWRLLATELGVIRTLRAGEYLLEPGMTPRQLLTRMAKGKVILHQFTIVEGWTFRELRLALSKAEKLKQTLSGLSDQDIMARVGKPGQHPEGRFLPETYSFVRGQQDIDILKRAFSAMEETLLKEWGQRAQDSPLTSPEDLLILASIVEKETGRADDRGPIAGVFSRRLKIGMRLQTDPTVIYGLGSSFNGNLTRRHLETDGPYNSYTRAGLPPTPIALPGKEAIAAAARPAPGDALYFVAKGDGASHFSATLGEHNEAVRRYQLQ</sequence>
<dbReference type="NCBIfam" id="TIGR00247">
    <property type="entry name" value="endolytic transglycosylase MltG"/>
    <property type="match status" value="1"/>
</dbReference>
<reference evidence="8 9" key="2">
    <citation type="submission" date="2018-03" db="EMBL/GenBank/DDBJ databases">
        <authorList>
            <person name="Keele B.F."/>
        </authorList>
    </citation>
    <scope>NUCLEOTIDE SEQUENCE [LARGE SCALE GENOMIC DNA]</scope>
    <source>
        <strain evidence="8 9">D13</strain>
    </source>
</reference>
<evidence type="ECO:0000256" key="6">
    <source>
        <dbReference type="ARBA" id="ARBA00023316"/>
    </source>
</evidence>
<dbReference type="GO" id="GO:0008932">
    <property type="term" value="F:lytic endotransglycosylase activity"/>
    <property type="evidence" value="ECO:0007669"/>
    <property type="project" value="UniProtKB-UniRule"/>
</dbReference>
<dbReference type="EMBL" id="CP027860">
    <property type="protein sequence ID" value="AVQ00008.1"/>
    <property type="molecule type" value="Genomic_DNA"/>
</dbReference>
<comment type="catalytic activity">
    <reaction evidence="7">
        <text>a peptidoglycan chain = a peptidoglycan chain with N-acetyl-1,6-anhydromuramyl-[peptide] at the reducing end + a peptidoglycan chain with N-acetylglucosamine at the non-reducing end.</text>
        <dbReference type="EC" id="4.2.2.29"/>
    </reaction>
</comment>
<keyword evidence="5 7" id="KW-0456">Lyase</keyword>
<dbReference type="AlphaFoldDB" id="A0A2P1PYT4"/>
<evidence type="ECO:0000256" key="4">
    <source>
        <dbReference type="ARBA" id="ARBA00023136"/>
    </source>
</evidence>
<name>A0A2P1PYT4_9GAMM</name>
<keyword evidence="9" id="KW-1185">Reference proteome</keyword>
<dbReference type="Gene3D" id="3.30.1490.480">
    <property type="entry name" value="Endolytic murein transglycosylase"/>
    <property type="match status" value="1"/>
</dbReference>
<keyword evidence="1 7" id="KW-1003">Cell membrane</keyword>
<evidence type="ECO:0000313" key="8">
    <source>
        <dbReference type="EMBL" id="AVQ00008.1"/>
    </source>
</evidence>
<keyword evidence="2 7" id="KW-0812">Transmembrane</keyword>
<dbReference type="OrthoDB" id="9814591at2"/>
<organism evidence="8 9">
    <name type="scientific">Ahniella affigens</name>
    <dbReference type="NCBI Taxonomy" id="2021234"/>
    <lineage>
        <taxon>Bacteria</taxon>
        <taxon>Pseudomonadati</taxon>
        <taxon>Pseudomonadota</taxon>
        <taxon>Gammaproteobacteria</taxon>
        <taxon>Lysobacterales</taxon>
        <taxon>Rhodanobacteraceae</taxon>
        <taxon>Ahniella</taxon>
    </lineage>
</organism>
<dbReference type="GO" id="GO:0005886">
    <property type="term" value="C:plasma membrane"/>
    <property type="evidence" value="ECO:0007669"/>
    <property type="project" value="UniProtKB-UniRule"/>
</dbReference>
<dbReference type="PANTHER" id="PTHR30518">
    <property type="entry name" value="ENDOLYTIC MUREIN TRANSGLYCOSYLASE"/>
    <property type="match status" value="1"/>
</dbReference>
<dbReference type="EC" id="4.2.2.29" evidence="7"/>
<dbReference type="Gene3D" id="3.30.160.60">
    <property type="entry name" value="Classic Zinc Finger"/>
    <property type="match status" value="1"/>
</dbReference>
<dbReference type="Proteomes" id="UP000241074">
    <property type="component" value="Chromosome"/>
</dbReference>
<proteinExistence type="inferred from homology"/>
<evidence type="ECO:0000313" key="9">
    <source>
        <dbReference type="Proteomes" id="UP000241074"/>
    </source>
</evidence>
<dbReference type="GO" id="GO:0071555">
    <property type="term" value="P:cell wall organization"/>
    <property type="evidence" value="ECO:0007669"/>
    <property type="project" value="UniProtKB-KW"/>
</dbReference>
<evidence type="ECO:0000256" key="5">
    <source>
        <dbReference type="ARBA" id="ARBA00023239"/>
    </source>
</evidence>
<dbReference type="CDD" id="cd08010">
    <property type="entry name" value="MltG_like"/>
    <property type="match status" value="1"/>
</dbReference>
<keyword evidence="4 7" id="KW-0472">Membrane</keyword>
<keyword evidence="3 7" id="KW-1133">Transmembrane helix</keyword>
<dbReference type="Pfam" id="PF02618">
    <property type="entry name" value="YceG"/>
    <property type="match status" value="1"/>
</dbReference>
<comment type="similarity">
    <text evidence="7">Belongs to the transglycosylase MltG family.</text>
</comment>
<dbReference type="GO" id="GO:0009252">
    <property type="term" value="P:peptidoglycan biosynthetic process"/>
    <property type="evidence" value="ECO:0007669"/>
    <property type="project" value="UniProtKB-UniRule"/>
</dbReference>
<dbReference type="KEGG" id="xba:C7S18_05380"/>
<comment type="function">
    <text evidence="7">Functions as a peptidoglycan terminase that cleaves nascent peptidoglycan strands endolytically to terminate their elongation.</text>
</comment>
<keyword evidence="7" id="KW-0997">Cell inner membrane</keyword>
<evidence type="ECO:0000256" key="3">
    <source>
        <dbReference type="ARBA" id="ARBA00022989"/>
    </source>
</evidence>
<reference evidence="8 9" key="1">
    <citation type="submission" date="2018-03" db="EMBL/GenBank/DDBJ databases">
        <title>Ahniella affigens gen. nov., sp. nov., a gammaproteobacterium isolated from sandy soil near a stream.</title>
        <authorList>
            <person name="Ko Y."/>
            <person name="Kim J.-H."/>
        </authorList>
    </citation>
    <scope>NUCLEOTIDE SEQUENCE [LARGE SCALE GENOMIC DNA]</scope>
    <source>
        <strain evidence="8 9">D13</strain>
    </source>
</reference>
<gene>
    <name evidence="7 8" type="primary">mltG</name>
    <name evidence="8" type="ORF">C7S18_05380</name>
</gene>
<protein>
    <recommendedName>
        <fullName evidence="7">Endolytic murein transglycosylase</fullName>
        <ecNumber evidence="7">4.2.2.29</ecNumber>
    </recommendedName>
    <alternativeName>
        <fullName evidence="7">Peptidoglycan lytic transglycosylase</fullName>
    </alternativeName>
    <alternativeName>
        <fullName evidence="7">Peptidoglycan polymerization terminase</fullName>
    </alternativeName>
</protein>
<evidence type="ECO:0000256" key="7">
    <source>
        <dbReference type="HAMAP-Rule" id="MF_02065"/>
    </source>
</evidence>
<dbReference type="HAMAP" id="MF_02065">
    <property type="entry name" value="MltG"/>
    <property type="match status" value="1"/>
</dbReference>
<dbReference type="PANTHER" id="PTHR30518:SF2">
    <property type="entry name" value="ENDOLYTIC MUREIN TRANSGLYCOSYLASE"/>
    <property type="match status" value="1"/>
</dbReference>
<accession>A0A2P1PYT4</accession>
<feature type="site" description="Important for catalytic activity" evidence="7">
    <location>
        <position position="213"/>
    </location>
</feature>
<keyword evidence="6 7" id="KW-0961">Cell wall biogenesis/degradation</keyword>
<dbReference type="InterPro" id="IPR003770">
    <property type="entry name" value="MLTG-like"/>
</dbReference>
<evidence type="ECO:0000256" key="2">
    <source>
        <dbReference type="ARBA" id="ARBA00022692"/>
    </source>
</evidence>
<evidence type="ECO:0000256" key="1">
    <source>
        <dbReference type="ARBA" id="ARBA00022475"/>
    </source>
</evidence>